<dbReference type="EMBL" id="MT144689">
    <property type="protein sequence ID" value="QJH97516.1"/>
    <property type="molecule type" value="Genomic_DNA"/>
</dbReference>
<sequence>MYSPNAKQFEIMDFIGGLNVTKQPTDINDNQTPDAKNILNNELMGINSRYGYAKYYSTAIGTLSVNGIFTYNTYASNDFIIAHGTSLLLDLTSGTTSLYSGLVSGTIRSFEMEGNIYFLDGSGYIYYDGTSAYQVTGYTPRYYIGKSPAGTSGTKIDELNYISSSFKEEFNGDGTSTAYYLTYGSLTTQTPTVLVDNATQTLSAATSGFVVDYSSGIVNFTTAPSTGTNNVEITAYKPVLDSTSITNCTFYATYGEGNNTNVFLSGNSSYPARVYWSDTLDPTYFPATSYADVGVTNDKMMGFLNYNGALQLWKYRSVHSFNGAGENNSILEVYNNNEGCIATDTLKIVNGLPTCLSQRGFIQLKYEIDGYKFNLISEDINGRIGVRDGILTETKTNREAAFAYDFDNKYWVYLNSNIYILQYDLIHQRNNKIVYPWVKWDTANDPKCFVDKDGYLYFGGSGNFYKFDQSVTNDDGTAINVYYYSKKFEVDNKYEWIKWFLYTYFNFALVYGNTNVTITIYIDDVEAAINDSSFIISFWNPNDFNPNDFNPNEGIENISHRASLHKKGRKFQFKVSSTALDNSFKLLSVKVDYNLDRRVR</sequence>
<accession>A0A6M3XIB1</accession>
<organism evidence="1">
    <name type="scientific">viral metagenome</name>
    <dbReference type="NCBI Taxonomy" id="1070528"/>
    <lineage>
        <taxon>unclassified sequences</taxon>
        <taxon>metagenomes</taxon>
        <taxon>organismal metagenomes</taxon>
    </lineage>
</organism>
<evidence type="ECO:0000313" key="1">
    <source>
        <dbReference type="EMBL" id="QJH97516.1"/>
    </source>
</evidence>
<proteinExistence type="predicted"/>
<dbReference type="AlphaFoldDB" id="A0A6M3XIB1"/>
<reference evidence="1" key="1">
    <citation type="submission" date="2020-03" db="EMBL/GenBank/DDBJ databases">
        <title>The deep terrestrial virosphere.</title>
        <authorList>
            <person name="Holmfeldt K."/>
            <person name="Nilsson E."/>
            <person name="Simone D."/>
            <person name="Lopez-Fernandez M."/>
            <person name="Wu X."/>
            <person name="de Brujin I."/>
            <person name="Lundin D."/>
            <person name="Andersson A."/>
            <person name="Bertilsson S."/>
            <person name="Dopson M."/>
        </authorList>
    </citation>
    <scope>NUCLEOTIDE SEQUENCE</scope>
    <source>
        <strain evidence="1">TM448B01026</strain>
    </source>
</reference>
<gene>
    <name evidence="1" type="ORF">TM448B01026_0016</name>
</gene>
<name>A0A6M3XIB1_9ZZZZ</name>
<protein>
    <submittedName>
        <fullName evidence="1">Uncharacterized protein</fullName>
    </submittedName>
</protein>